<sequence length="104" mass="11195">GYLIVITDANQLYYIDYHSGGLKITVTHSIGTEVSASEMASMSEKDTAFWLYLGTTKGNVITLTGNAQGVCQAKDQIYWNHFTAPSNKSHPGKIVAIKGASLLA</sequence>
<dbReference type="EMBL" id="KQ242607">
    <property type="protein sequence ID" value="KNC77891.1"/>
    <property type="molecule type" value="Genomic_DNA"/>
</dbReference>
<keyword evidence="2" id="KW-1185">Reference proteome</keyword>
<protein>
    <submittedName>
        <fullName evidence="1">Uncharacterized protein</fullName>
    </submittedName>
</protein>
<evidence type="ECO:0000313" key="1">
    <source>
        <dbReference type="EMBL" id="KNC77891.1"/>
    </source>
</evidence>
<dbReference type="AlphaFoldDB" id="A0A0L0FN13"/>
<dbReference type="Proteomes" id="UP000054560">
    <property type="component" value="Unassembled WGS sequence"/>
</dbReference>
<evidence type="ECO:0000313" key="2">
    <source>
        <dbReference type="Proteomes" id="UP000054560"/>
    </source>
</evidence>
<dbReference type="GeneID" id="25910161"/>
<organism evidence="1 2">
    <name type="scientific">Sphaeroforma arctica JP610</name>
    <dbReference type="NCBI Taxonomy" id="667725"/>
    <lineage>
        <taxon>Eukaryota</taxon>
        <taxon>Ichthyosporea</taxon>
        <taxon>Ichthyophonida</taxon>
        <taxon>Sphaeroforma</taxon>
    </lineage>
</organism>
<reference evidence="1 2" key="1">
    <citation type="submission" date="2011-02" db="EMBL/GenBank/DDBJ databases">
        <title>The Genome Sequence of Sphaeroforma arctica JP610.</title>
        <authorList>
            <consortium name="The Broad Institute Genome Sequencing Platform"/>
            <person name="Russ C."/>
            <person name="Cuomo C."/>
            <person name="Young S.K."/>
            <person name="Zeng Q."/>
            <person name="Gargeya S."/>
            <person name="Alvarado L."/>
            <person name="Berlin A."/>
            <person name="Chapman S.B."/>
            <person name="Chen Z."/>
            <person name="Freedman E."/>
            <person name="Gellesch M."/>
            <person name="Goldberg J."/>
            <person name="Griggs A."/>
            <person name="Gujja S."/>
            <person name="Heilman E."/>
            <person name="Heiman D."/>
            <person name="Howarth C."/>
            <person name="Mehta T."/>
            <person name="Neiman D."/>
            <person name="Pearson M."/>
            <person name="Roberts A."/>
            <person name="Saif S."/>
            <person name="Shea T."/>
            <person name="Shenoy N."/>
            <person name="Sisk P."/>
            <person name="Stolte C."/>
            <person name="Sykes S."/>
            <person name="White J."/>
            <person name="Yandava C."/>
            <person name="Burger G."/>
            <person name="Gray M.W."/>
            <person name="Holland P.W.H."/>
            <person name="King N."/>
            <person name="Lang F.B.F."/>
            <person name="Roger A.J."/>
            <person name="Ruiz-Trillo I."/>
            <person name="Haas B."/>
            <person name="Nusbaum C."/>
            <person name="Birren B."/>
        </authorList>
    </citation>
    <scope>NUCLEOTIDE SEQUENCE [LARGE SCALE GENOMIC DNA]</scope>
    <source>
        <strain evidence="1 2">JP610</strain>
    </source>
</reference>
<accession>A0A0L0FN13</accession>
<feature type="non-terminal residue" evidence="1">
    <location>
        <position position="1"/>
    </location>
</feature>
<name>A0A0L0FN13_9EUKA</name>
<gene>
    <name evidence="1" type="ORF">SARC_09657</name>
</gene>
<proteinExistence type="predicted"/>
<dbReference type="RefSeq" id="XP_014151793.1">
    <property type="nucleotide sequence ID" value="XM_014296318.1"/>
</dbReference>